<evidence type="ECO:0000313" key="2">
    <source>
        <dbReference type="EMBL" id="MTE16824.1"/>
    </source>
</evidence>
<reference evidence="2 3" key="1">
    <citation type="submission" date="2019-11" db="EMBL/GenBank/DDBJ databases">
        <title>Nocardia sp. nov. CT2-14 isolated from soil.</title>
        <authorList>
            <person name="Kanchanasin P."/>
            <person name="Tanasupawat S."/>
            <person name="Yuki M."/>
            <person name="Kudo T."/>
        </authorList>
    </citation>
    <scope>NUCLEOTIDE SEQUENCE [LARGE SCALE GENOMIC DNA]</scope>
    <source>
        <strain evidence="2 3">CT2-14</strain>
    </source>
</reference>
<dbReference type="RefSeq" id="WP_154791257.1">
    <property type="nucleotide sequence ID" value="NZ_WMBB01000017.1"/>
</dbReference>
<dbReference type="Gene3D" id="3.90.180.10">
    <property type="entry name" value="Medium-chain alcohol dehydrogenases, catalytic domain"/>
    <property type="match status" value="2"/>
</dbReference>
<dbReference type="AlphaFoldDB" id="A0A6I3L7Y0"/>
<dbReference type="Gene3D" id="3.40.50.720">
    <property type="entry name" value="NAD(P)-binding Rossmann-like Domain"/>
    <property type="match status" value="1"/>
</dbReference>
<sequence>MRAFVLRDYGAAPQIEEFSDPRPVPGLLEAEVLAAGLNPVDVAIAEGHLGTANPVPLVLGNEAVVALDGRAVYSHRARPPFGTFAERTLVDPREVIEVPAEMDPATVLIAGISGQPAWIPLETTARLQPGETVIVLGATGAAGQVATQAAKLLGAGWVVAAGRDEATLESLRGRGADEIVVLGDDGTDEDVAALLDASRGGADLVYDPLWGPPFVAALRATKPGGRTVGVGRSAGRLAATIPYLALRGKTMLTYRNGEAPHEVVVAAFNRMLTHAAAGELVVDIEEFPLEQATRAWQLQHGAPHRKLVLRPS</sequence>
<dbReference type="PANTHER" id="PTHR43677:SF11">
    <property type="entry name" value="ZINC-CONTAINING ALCOHOL DEHYDROGENASE"/>
    <property type="match status" value="1"/>
</dbReference>
<dbReference type="SUPFAM" id="SSF51735">
    <property type="entry name" value="NAD(P)-binding Rossmann-fold domains"/>
    <property type="match status" value="1"/>
</dbReference>
<comment type="caution">
    <text evidence="2">The sequence shown here is derived from an EMBL/GenBank/DDBJ whole genome shotgun (WGS) entry which is preliminary data.</text>
</comment>
<dbReference type="InterPro" id="IPR013149">
    <property type="entry name" value="ADH-like_C"/>
</dbReference>
<evidence type="ECO:0000259" key="1">
    <source>
        <dbReference type="SMART" id="SM00829"/>
    </source>
</evidence>
<dbReference type="Proteomes" id="UP000432464">
    <property type="component" value="Unassembled WGS sequence"/>
</dbReference>
<proteinExistence type="predicted"/>
<keyword evidence="3" id="KW-1185">Reference proteome</keyword>
<dbReference type="GO" id="GO:0016491">
    <property type="term" value="F:oxidoreductase activity"/>
    <property type="evidence" value="ECO:0007669"/>
    <property type="project" value="InterPro"/>
</dbReference>
<dbReference type="SMART" id="SM00829">
    <property type="entry name" value="PKS_ER"/>
    <property type="match status" value="1"/>
</dbReference>
<dbReference type="InterPro" id="IPR020843">
    <property type="entry name" value="ER"/>
</dbReference>
<accession>A0A6I3L7Y0</accession>
<dbReference type="SUPFAM" id="SSF50129">
    <property type="entry name" value="GroES-like"/>
    <property type="match status" value="1"/>
</dbReference>
<dbReference type="InterPro" id="IPR011032">
    <property type="entry name" value="GroES-like_sf"/>
</dbReference>
<dbReference type="PANTHER" id="PTHR43677">
    <property type="entry name" value="SHORT-CHAIN DEHYDROGENASE/REDUCTASE"/>
    <property type="match status" value="1"/>
</dbReference>
<protein>
    <submittedName>
        <fullName evidence="2">Zinc-binding dehydrogenase</fullName>
    </submittedName>
</protein>
<feature type="domain" description="Enoyl reductase (ER)" evidence="1">
    <location>
        <begin position="10"/>
        <end position="309"/>
    </location>
</feature>
<gene>
    <name evidence="2" type="ORF">GLP40_29265</name>
</gene>
<name>A0A6I3L7Y0_9NOCA</name>
<organism evidence="2 3">
    <name type="scientific">Nocardia aurantiaca</name>
    <dbReference type="NCBI Taxonomy" id="2675850"/>
    <lineage>
        <taxon>Bacteria</taxon>
        <taxon>Bacillati</taxon>
        <taxon>Actinomycetota</taxon>
        <taxon>Actinomycetes</taxon>
        <taxon>Mycobacteriales</taxon>
        <taxon>Nocardiaceae</taxon>
        <taxon>Nocardia</taxon>
    </lineage>
</organism>
<dbReference type="InterPro" id="IPR036291">
    <property type="entry name" value="NAD(P)-bd_dom_sf"/>
</dbReference>
<evidence type="ECO:0000313" key="3">
    <source>
        <dbReference type="Proteomes" id="UP000432464"/>
    </source>
</evidence>
<dbReference type="InterPro" id="IPR051397">
    <property type="entry name" value="Zn-ADH-like_protein"/>
</dbReference>
<dbReference type="Pfam" id="PF00107">
    <property type="entry name" value="ADH_zinc_N"/>
    <property type="match status" value="1"/>
</dbReference>
<dbReference type="EMBL" id="WMBB01000017">
    <property type="protein sequence ID" value="MTE16824.1"/>
    <property type="molecule type" value="Genomic_DNA"/>
</dbReference>